<evidence type="ECO:0000313" key="1">
    <source>
        <dbReference type="EMBL" id="USJ28330.1"/>
    </source>
</evidence>
<proteinExistence type="predicted"/>
<evidence type="ECO:0000313" key="2">
    <source>
        <dbReference type="Proteomes" id="UP001055460"/>
    </source>
</evidence>
<dbReference type="InterPro" id="IPR036890">
    <property type="entry name" value="HATPase_C_sf"/>
</dbReference>
<dbReference type="EMBL" id="CP098809">
    <property type="protein sequence ID" value="USJ28330.1"/>
    <property type="molecule type" value="Genomic_DNA"/>
</dbReference>
<dbReference type="SUPFAM" id="SSF55874">
    <property type="entry name" value="ATPase domain of HSP90 chaperone/DNA topoisomerase II/histidine kinase"/>
    <property type="match status" value="1"/>
</dbReference>
<dbReference type="AlphaFoldDB" id="A0A9Q9DEE4"/>
<organism evidence="1 2">
    <name type="scientific">Ensifer adhaerens</name>
    <name type="common">Sinorhizobium morelense</name>
    <dbReference type="NCBI Taxonomy" id="106592"/>
    <lineage>
        <taxon>Bacteria</taxon>
        <taxon>Pseudomonadati</taxon>
        <taxon>Pseudomonadota</taxon>
        <taxon>Alphaproteobacteria</taxon>
        <taxon>Hyphomicrobiales</taxon>
        <taxon>Rhizobiaceae</taxon>
        <taxon>Sinorhizobium/Ensifer group</taxon>
        <taxon>Ensifer</taxon>
    </lineage>
</organism>
<dbReference type="Proteomes" id="UP001055460">
    <property type="component" value="Plasmid pB"/>
</dbReference>
<gene>
    <name evidence="1" type="ORF">NE863_32640</name>
</gene>
<geneLocation type="plasmid" evidence="1 2">
    <name>pB</name>
</geneLocation>
<reference evidence="1" key="1">
    <citation type="submission" date="2022-06" db="EMBL/GenBank/DDBJ databases">
        <title>Physiological and biochemical characterization and genomic elucidation of a strain of the genus Ensifer adhaerens M8 that combines arsenic oxidation and chromium reduction.</title>
        <authorList>
            <person name="Li X."/>
            <person name="Yu c."/>
        </authorList>
    </citation>
    <scope>NUCLEOTIDE SEQUENCE</scope>
    <source>
        <strain evidence="1">M8</strain>
        <plasmid evidence="1">pB</plasmid>
    </source>
</reference>
<name>A0A9Q9DEE4_ENSAD</name>
<accession>A0A9Q9DEE4</accession>
<dbReference type="Gene3D" id="3.30.565.10">
    <property type="entry name" value="Histidine kinase-like ATPase, C-terminal domain"/>
    <property type="match status" value="1"/>
</dbReference>
<sequence>MGLAVCRSVVGSHGGRLWAQKNELQGSRFVFHTAD</sequence>
<protein>
    <submittedName>
        <fullName evidence="1">Uncharacterized protein</fullName>
    </submittedName>
</protein>
<keyword evidence="1" id="KW-0614">Plasmid</keyword>